<dbReference type="InterPro" id="IPR005829">
    <property type="entry name" value="Sugar_transporter_CS"/>
</dbReference>
<dbReference type="PROSITE" id="PS00217">
    <property type="entry name" value="SUGAR_TRANSPORT_2"/>
    <property type="match status" value="1"/>
</dbReference>
<accession>A0ABV6PCN8</accession>
<feature type="transmembrane region" description="Helical" evidence="6">
    <location>
        <begin position="188"/>
        <end position="209"/>
    </location>
</feature>
<dbReference type="InterPro" id="IPR020846">
    <property type="entry name" value="MFS_dom"/>
</dbReference>
<evidence type="ECO:0000256" key="2">
    <source>
        <dbReference type="ARBA" id="ARBA00007520"/>
    </source>
</evidence>
<evidence type="ECO:0000256" key="3">
    <source>
        <dbReference type="ARBA" id="ARBA00022692"/>
    </source>
</evidence>
<evidence type="ECO:0000256" key="5">
    <source>
        <dbReference type="ARBA" id="ARBA00023136"/>
    </source>
</evidence>
<organism evidence="8 9">
    <name type="scientific">Micrococcoides hystricis</name>
    <dbReference type="NCBI Taxonomy" id="1572761"/>
    <lineage>
        <taxon>Bacteria</taxon>
        <taxon>Bacillati</taxon>
        <taxon>Actinomycetota</taxon>
        <taxon>Actinomycetes</taxon>
        <taxon>Micrococcales</taxon>
        <taxon>Micrococcaceae</taxon>
        <taxon>Micrococcoides</taxon>
    </lineage>
</organism>
<proteinExistence type="inferred from homology"/>
<gene>
    <name evidence="8" type="ORF">ACFFFR_10970</name>
</gene>
<feature type="transmembrane region" description="Helical" evidence="6">
    <location>
        <begin position="230"/>
        <end position="250"/>
    </location>
</feature>
<reference evidence="8 9" key="1">
    <citation type="submission" date="2024-09" db="EMBL/GenBank/DDBJ databases">
        <authorList>
            <person name="Sun Q."/>
            <person name="Mori K."/>
        </authorList>
    </citation>
    <scope>NUCLEOTIDE SEQUENCE [LARGE SCALE GENOMIC DNA]</scope>
    <source>
        <strain evidence="8 9">NCAIM B.02604</strain>
    </source>
</reference>
<feature type="transmembrane region" description="Helical" evidence="6">
    <location>
        <begin position="326"/>
        <end position="348"/>
    </location>
</feature>
<dbReference type="SUPFAM" id="SSF103473">
    <property type="entry name" value="MFS general substrate transporter"/>
    <property type="match status" value="1"/>
</dbReference>
<dbReference type="InterPro" id="IPR011701">
    <property type="entry name" value="MFS"/>
</dbReference>
<evidence type="ECO:0000313" key="9">
    <source>
        <dbReference type="Proteomes" id="UP001589862"/>
    </source>
</evidence>
<dbReference type="InterPro" id="IPR052528">
    <property type="entry name" value="Sugar_transport-like"/>
</dbReference>
<dbReference type="InterPro" id="IPR036259">
    <property type="entry name" value="MFS_trans_sf"/>
</dbReference>
<dbReference type="PANTHER" id="PTHR23526:SF4">
    <property type="entry name" value="INTEGRAL MEMBRANE TRANSPORT PROTEIN"/>
    <property type="match status" value="1"/>
</dbReference>
<dbReference type="RefSeq" id="WP_377460411.1">
    <property type="nucleotide sequence ID" value="NZ_JBHLUB010000032.1"/>
</dbReference>
<dbReference type="PANTHER" id="PTHR23526">
    <property type="entry name" value="INTEGRAL MEMBRANE TRANSPORT PROTEIN-RELATED"/>
    <property type="match status" value="1"/>
</dbReference>
<feature type="transmembrane region" description="Helical" evidence="6">
    <location>
        <begin position="301"/>
        <end position="320"/>
    </location>
</feature>
<dbReference type="InterPro" id="IPR001958">
    <property type="entry name" value="Tet-R_TetA/multi-R_MdtG-like"/>
</dbReference>
<evidence type="ECO:0000313" key="8">
    <source>
        <dbReference type="EMBL" id="MFC0582890.1"/>
    </source>
</evidence>
<dbReference type="Gene3D" id="1.20.1250.20">
    <property type="entry name" value="MFS general substrate transporter like domains"/>
    <property type="match status" value="1"/>
</dbReference>
<comment type="similarity">
    <text evidence="2">Belongs to the major facilitator superfamily. TCR/Tet family.</text>
</comment>
<comment type="caution">
    <text evidence="8">The sequence shown here is derived from an EMBL/GenBank/DDBJ whole genome shotgun (WGS) entry which is preliminary data.</text>
</comment>
<feature type="transmembrane region" description="Helical" evidence="6">
    <location>
        <begin position="86"/>
        <end position="104"/>
    </location>
</feature>
<keyword evidence="9" id="KW-1185">Reference proteome</keyword>
<comment type="subcellular location">
    <subcellularLocation>
        <location evidence="1">Cell membrane</location>
        <topology evidence="1">Multi-pass membrane protein</topology>
    </subcellularLocation>
</comment>
<evidence type="ECO:0000256" key="1">
    <source>
        <dbReference type="ARBA" id="ARBA00004651"/>
    </source>
</evidence>
<dbReference type="Pfam" id="PF07690">
    <property type="entry name" value="MFS_1"/>
    <property type="match status" value="1"/>
</dbReference>
<dbReference type="EMBL" id="JBHLUB010000032">
    <property type="protein sequence ID" value="MFC0582890.1"/>
    <property type="molecule type" value="Genomic_DNA"/>
</dbReference>
<dbReference type="PRINTS" id="PR01035">
    <property type="entry name" value="TCRTETA"/>
</dbReference>
<feature type="transmembrane region" description="Helical" evidence="6">
    <location>
        <begin position="20"/>
        <end position="38"/>
    </location>
</feature>
<feature type="transmembrane region" description="Helical" evidence="6">
    <location>
        <begin position="110"/>
        <end position="134"/>
    </location>
</feature>
<feature type="transmembrane region" description="Helical" evidence="6">
    <location>
        <begin position="270"/>
        <end position="289"/>
    </location>
</feature>
<feature type="domain" description="Major facilitator superfamily (MFS) profile" evidence="7">
    <location>
        <begin position="17"/>
        <end position="415"/>
    </location>
</feature>
<dbReference type="Proteomes" id="UP001589862">
    <property type="component" value="Unassembled WGS sequence"/>
</dbReference>
<evidence type="ECO:0000259" key="7">
    <source>
        <dbReference type="PROSITE" id="PS50850"/>
    </source>
</evidence>
<feature type="transmembrane region" description="Helical" evidence="6">
    <location>
        <begin position="54"/>
        <end position="74"/>
    </location>
</feature>
<keyword evidence="3 6" id="KW-0812">Transmembrane</keyword>
<sequence length="424" mass="44156">MNTGTPQKTEPTGPRTSWNWLWLLCLVALFNQVVMNMARPVTSYKLIALGFDEATIGLIAAAYATVPLFVALPLGRWIDRAGNIRVLVSAGMVIMAGGMALLGASEQLVFLALAFTTLGLGQLVFTIAGQAAVARYTPASKLDAGFGWFTAAFSGGQLLGPLVAGAVLGAEQNLPRDVLLQRADQALWLALILSVIAVPLVFLPVRWVLPRSSTSAGKAASEAKATLLGVVRLPAVGSHLFAALTLLAILDILTAFLPLVGEHFGVSPQWIGVLLALRGAASITSRFLLPTLSRHFRREHLIVASLLISSVAISASAMLVQHKVLAAALMIIGGFFLGLGQPITMTLITQTVPSNWRSTALAVRLLGNRAGQVVVPLLAGLVAGPAGPAGAVLLACGLLAASGIEKTVRLSATGKGKQSAEPPQ</sequence>
<feature type="transmembrane region" description="Helical" evidence="6">
    <location>
        <begin position="146"/>
        <end position="168"/>
    </location>
</feature>
<dbReference type="PROSITE" id="PS50850">
    <property type="entry name" value="MFS"/>
    <property type="match status" value="1"/>
</dbReference>
<evidence type="ECO:0000256" key="6">
    <source>
        <dbReference type="SAM" id="Phobius"/>
    </source>
</evidence>
<protein>
    <submittedName>
        <fullName evidence="8">MFS transporter</fullName>
    </submittedName>
</protein>
<keyword evidence="5 6" id="KW-0472">Membrane</keyword>
<evidence type="ECO:0000256" key="4">
    <source>
        <dbReference type="ARBA" id="ARBA00022989"/>
    </source>
</evidence>
<keyword evidence="4 6" id="KW-1133">Transmembrane helix</keyword>
<name>A0ABV6PCN8_9MICC</name>